<dbReference type="SUPFAM" id="SSF53474">
    <property type="entry name" value="alpha/beta-Hydrolases"/>
    <property type="match status" value="1"/>
</dbReference>
<dbReference type="InterPro" id="IPR029058">
    <property type="entry name" value="AB_hydrolase_fold"/>
</dbReference>
<dbReference type="Proteomes" id="UP001139408">
    <property type="component" value="Unassembled WGS sequence"/>
</dbReference>
<dbReference type="PANTHER" id="PTHR43798:SF24">
    <property type="entry name" value="CIS-3-ALKYL-4-ALKYLOXETAN-2-ONE DECARBOXYLASE"/>
    <property type="match status" value="1"/>
</dbReference>
<dbReference type="RefSeq" id="WP_188927218.1">
    <property type="nucleotide sequence ID" value="NZ_BMQI01000096.1"/>
</dbReference>
<dbReference type="InterPro" id="IPR000639">
    <property type="entry name" value="Epox_hydrolase-like"/>
</dbReference>
<evidence type="ECO:0000259" key="1">
    <source>
        <dbReference type="Pfam" id="PF00561"/>
    </source>
</evidence>
<dbReference type="PANTHER" id="PTHR43798">
    <property type="entry name" value="MONOACYLGLYCEROL LIPASE"/>
    <property type="match status" value="1"/>
</dbReference>
<dbReference type="EMBL" id="JAKILJ010000094">
    <property type="protein sequence ID" value="MCL1107794.1"/>
    <property type="molecule type" value="Genomic_DNA"/>
</dbReference>
<dbReference type="InterPro" id="IPR050266">
    <property type="entry name" value="AB_hydrolase_sf"/>
</dbReference>
<evidence type="ECO:0000313" key="2">
    <source>
        <dbReference type="EMBL" id="MCL1107794.1"/>
    </source>
</evidence>
<organism evidence="2 3">
    <name type="scientific">Shewanella algicola</name>
    <dbReference type="NCBI Taxonomy" id="640633"/>
    <lineage>
        <taxon>Bacteria</taxon>
        <taxon>Pseudomonadati</taxon>
        <taxon>Pseudomonadota</taxon>
        <taxon>Gammaproteobacteria</taxon>
        <taxon>Alteromonadales</taxon>
        <taxon>Shewanellaceae</taxon>
        <taxon>Shewanella</taxon>
    </lineage>
</organism>
<dbReference type="PRINTS" id="PR00111">
    <property type="entry name" value="ABHYDROLASE"/>
</dbReference>
<dbReference type="AlphaFoldDB" id="A0A9X1Z9E5"/>
<name>A0A9X1Z9E5_9GAMM</name>
<dbReference type="PRINTS" id="PR00412">
    <property type="entry name" value="EPOXHYDRLASE"/>
</dbReference>
<dbReference type="GO" id="GO:0016787">
    <property type="term" value="F:hydrolase activity"/>
    <property type="evidence" value="ECO:0007669"/>
    <property type="project" value="UniProtKB-KW"/>
</dbReference>
<proteinExistence type="predicted"/>
<dbReference type="InterPro" id="IPR000073">
    <property type="entry name" value="AB_hydrolase_1"/>
</dbReference>
<evidence type="ECO:0000313" key="3">
    <source>
        <dbReference type="Proteomes" id="UP001139408"/>
    </source>
</evidence>
<dbReference type="Gene3D" id="3.40.50.1820">
    <property type="entry name" value="alpha/beta hydrolase"/>
    <property type="match status" value="1"/>
</dbReference>
<feature type="domain" description="AB hydrolase-1" evidence="1">
    <location>
        <begin position="71"/>
        <end position="310"/>
    </location>
</feature>
<gene>
    <name evidence="2" type="ORF">L2749_21590</name>
</gene>
<reference evidence="2" key="1">
    <citation type="submission" date="2022-01" db="EMBL/GenBank/DDBJ databases">
        <title>Whole genome-based taxonomy of the Shewanellaceae.</title>
        <authorList>
            <person name="Martin-Rodriguez A.J."/>
        </authorList>
    </citation>
    <scope>NUCLEOTIDE SEQUENCE</scope>
    <source>
        <strain evidence="2">DSM 23803</strain>
    </source>
</reference>
<keyword evidence="3" id="KW-1185">Reference proteome</keyword>
<protein>
    <submittedName>
        <fullName evidence="2">Alpha/beta fold hydrolase</fullName>
    </submittedName>
</protein>
<comment type="caution">
    <text evidence="2">The sequence shown here is derived from an EMBL/GenBank/DDBJ whole genome shotgun (WGS) entry which is preliminary data.</text>
</comment>
<dbReference type="GO" id="GO:0016020">
    <property type="term" value="C:membrane"/>
    <property type="evidence" value="ECO:0007669"/>
    <property type="project" value="TreeGrafter"/>
</dbReference>
<dbReference type="Pfam" id="PF00561">
    <property type="entry name" value="Abhydrolase_1"/>
    <property type="match status" value="1"/>
</dbReference>
<accession>A0A9X1Z9E5</accession>
<keyword evidence="2" id="KW-0378">Hydrolase</keyword>
<sequence>MSVDALKKLAAESSQSIGYQVKPDPIINNADVTNQKQRPFIVDKEEYPFKSHWYERNGVSMHYVDEGEGIPIVLTHGNPDWSFLNRNIIKDMSKETRVIAYDLPGFGFSDTPADFGFTPQEHSQWIESLIFEHLKLDKFIMVVQDWGGPTGLNVATNHPDNVLGVVISNTWAWKVDGGIEEFSMLFRTPEMEQRVLDENFFVTKLMLANIKEESSSNQAIVDAYTMVFPTPESRKATAIFPQQITLAGAWLEKIEARLKTLANKPVEFIFGLKDFNHGTPEAIAKWRSHFPNADVQLVPDACHFVQEDSPESFSIALRKILKKII</sequence>